<proteinExistence type="predicted"/>
<gene>
    <name evidence="2" type="ORF">FDZ14_31220</name>
</gene>
<dbReference type="EMBL" id="CP045273">
    <property type="protein sequence ID" value="QJX80562.1"/>
    <property type="molecule type" value="Genomic_DNA"/>
</dbReference>
<accession>A0A6M6E0R4</accession>
<keyword evidence="1" id="KW-0175">Coiled coil</keyword>
<organism evidence="2 3">
    <name type="scientific">Priestia megaterium</name>
    <name type="common">Bacillus megaterium</name>
    <dbReference type="NCBI Taxonomy" id="1404"/>
    <lineage>
        <taxon>Bacteria</taxon>
        <taxon>Bacillati</taxon>
        <taxon>Bacillota</taxon>
        <taxon>Bacilli</taxon>
        <taxon>Bacillales</taxon>
        <taxon>Bacillaceae</taxon>
        <taxon>Priestia</taxon>
    </lineage>
</organism>
<dbReference type="RefSeq" id="WP_171778557.1">
    <property type="nucleotide sequence ID" value="NZ_CP045273.1"/>
</dbReference>
<keyword evidence="2" id="KW-0614">Plasmid</keyword>
<evidence type="ECO:0000313" key="3">
    <source>
        <dbReference type="Proteomes" id="UP000501076"/>
    </source>
</evidence>
<evidence type="ECO:0008006" key="4">
    <source>
        <dbReference type="Google" id="ProtNLM"/>
    </source>
</evidence>
<name>A0A6M6E0R4_PRIMG</name>
<evidence type="ECO:0000256" key="1">
    <source>
        <dbReference type="SAM" id="Coils"/>
    </source>
</evidence>
<dbReference type="AlphaFoldDB" id="A0A6M6E0R4"/>
<reference evidence="2 3" key="1">
    <citation type="submission" date="2019-10" db="EMBL/GenBank/DDBJ databases">
        <title>Complete genome sequences for adaption low water activity.</title>
        <authorList>
            <person name="Zhao L."/>
            <person name="Zhong J."/>
        </authorList>
    </citation>
    <scope>NUCLEOTIDE SEQUENCE [LARGE SCALE GENOMIC DNA]</scope>
    <source>
        <strain evidence="2 3">FDU301</strain>
        <plasmid evidence="3">pfdu301a</plasmid>
    </source>
</reference>
<feature type="coiled-coil region" evidence="1">
    <location>
        <begin position="125"/>
        <end position="153"/>
    </location>
</feature>
<evidence type="ECO:0000313" key="2">
    <source>
        <dbReference type="EMBL" id="QJX80562.1"/>
    </source>
</evidence>
<sequence>MANRQMRRNNIPISEEILSEAFEEIKVPFTQKRLYNADMVDNFLTKISADVEHLEKTSKQLLQFYENNKKGRVAETTASTSQTKTEDNELEVMQRLKSKDQRMERMQKQITELFEGAVTKAEGIVDDAELEREQILQDAKMEAERIINEAQKNAYDISRSAEDKIREAKLIKYEMDKRAQEIQSEIVAKANQLDEMKGGLTLMSQKLRGLVENTSA</sequence>
<dbReference type="Proteomes" id="UP000501076">
    <property type="component" value="Plasmid pFDU301A"/>
</dbReference>
<protein>
    <recommendedName>
        <fullName evidence="4">DivIVA domain-containing protein</fullName>
    </recommendedName>
</protein>
<geneLocation type="plasmid" evidence="3">
    <name>pfdu301a</name>
</geneLocation>